<comment type="subcellular location">
    <subcellularLocation>
        <location evidence="1">Membrane</location>
        <topology evidence="1">Multi-pass membrane protein</topology>
    </subcellularLocation>
</comment>
<comment type="caution">
    <text evidence="14">The sequence shown here is derived from an EMBL/GenBank/DDBJ whole genome shotgun (WGS) entry which is preliminary data.</text>
</comment>
<name>A0ABQ1S1I4_9BURK</name>
<comment type="catalytic activity">
    <reaction evidence="12">
        <text>K(+)(in) = K(+)(out)</text>
        <dbReference type="Rhea" id="RHEA:29463"/>
        <dbReference type="ChEBI" id="CHEBI:29103"/>
    </reaction>
</comment>
<keyword evidence="15" id="KW-1185">Reference proteome</keyword>
<keyword evidence="4" id="KW-0633">Potassium transport</keyword>
<evidence type="ECO:0000313" key="15">
    <source>
        <dbReference type="Proteomes" id="UP000597138"/>
    </source>
</evidence>
<proteinExistence type="inferred from homology"/>
<evidence type="ECO:0000256" key="7">
    <source>
        <dbReference type="ARBA" id="ARBA00022958"/>
    </source>
</evidence>
<evidence type="ECO:0000256" key="6">
    <source>
        <dbReference type="ARBA" id="ARBA00022826"/>
    </source>
</evidence>
<evidence type="ECO:0000256" key="3">
    <source>
        <dbReference type="ARBA" id="ARBA00022448"/>
    </source>
</evidence>
<dbReference type="RefSeq" id="WP_229754050.1">
    <property type="nucleotide sequence ID" value="NZ_BMEG01000010.1"/>
</dbReference>
<keyword evidence="9" id="KW-0406">Ion transport</keyword>
<evidence type="ECO:0000256" key="10">
    <source>
        <dbReference type="ARBA" id="ARBA00023136"/>
    </source>
</evidence>
<keyword evidence="6" id="KW-0631">Potassium channel</keyword>
<evidence type="ECO:0000256" key="2">
    <source>
        <dbReference type="ARBA" id="ARBA00006920"/>
    </source>
</evidence>
<dbReference type="EMBL" id="BMEG01000010">
    <property type="protein sequence ID" value="GGD88156.1"/>
    <property type="molecule type" value="Genomic_DNA"/>
</dbReference>
<keyword evidence="10 13" id="KW-0472">Membrane</keyword>
<evidence type="ECO:0000256" key="1">
    <source>
        <dbReference type="ARBA" id="ARBA00004141"/>
    </source>
</evidence>
<evidence type="ECO:0000256" key="12">
    <source>
        <dbReference type="ARBA" id="ARBA00034430"/>
    </source>
</evidence>
<organism evidence="14 15">
    <name type="scientific">Caballeronia grimmiae</name>
    <dbReference type="NCBI Taxonomy" id="1071679"/>
    <lineage>
        <taxon>Bacteria</taxon>
        <taxon>Pseudomonadati</taxon>
        <taxon>Pseudomonadota</taxon>
        <taxon>Betaproteobacteria</taxon>
        <taxon>Burkholderiales</taxon>
        <taxon>Burkholderiaceae</taxon>
        <taxon>Caballeronia</taxon>
    </lineage>
</organism>
<dbReference type="Proteomes" id="UP000597138">
    <property type="component" value="Unassembled WGS sequence"/>
</dbReference>
<evidence type="ECO:0000256" key="11">
    <source>
        <dbReference type="ARBA" id="ARBA00023303"/>
    </source>
</evidence>
<evidence type="ECO:0000256" key="13">
    <source>
        <dbReference type="SAM" id="Phobius"/>
    </source>
</evidence>
<keyword evidence="7" id="KW-0630">Potassium</keyword>
<accession>A0ABQ1S1I4</accession>
<keyword evidence="8 13" id="KW-1133">Transmembrane helix</keyword>
<keyword evidence="5 13" id="KW-0812">Transmembrane</keyword>
<dbReference type="InterPro" id="IPR010617">
    <property type="entry name" value="TMEM175-like"/>
</dbReference>
<dbReference type="Pfam" id="PF06736">
    <property type="entry name" value="TMEM175"/>
    <property type="match status" value="1"/>
</dbReference>
<reference evidence="15" key="1">
    <citation type="journal article" date="2019" name="Int. J. Syst. Evol. Microbiol.">
        <title>The Global Catalogue of Microorganisms (GCM) 10K type strain sequencing project: providing services to taxonomists for standard genome sequencing and annotation.</title>
        <authorList>
            <consortium name="The Broad Institute Genomics Platform"/>
            <consortium name="The Broad Institute Genome Sequencing Center for Infectious Disease"/>
            <person name="Wu L."/>
            <person name="Ma J."/>
        </authorList>
    </citation>
    <scope>NUCLEOTIDE SEQUENCE [LARGE SCALE GENOMIC DNA]</scope>
    <source>
        <strain evidence="15">CGMCC 1.11013</strain>
    </source>
</reference>
<protein>
    <recommendedName>
        <fullName evidence="16">Transposase</fullName>
    </recommendedName>
</protein>
<evidence type="ECO:0000256" key="5">
    <source>
        <dbReference type="ARBA" id="ARBA00022692"/>
    </source>
</evidence>
<evidence type="ECO:0000256" key="4">
    <source>
        <dbReference type="ARBA" id="ARBA00022538"/>
    </source>
</evidence>
<evidence type="ECO:0000313" key="14">
    <source>
        <dbReference type="EMBL" id="GGD88156.1"/>
    </source>
</evidence>
<evidence type="ECO:0000256" key="8">
    <source>
        <dbReference type="ARBA" id="ARBA00022989"/>
    </source>
</evidence>
<gene>
    <name evidence="14" type="ORF">GCM10010985_48360</name>
</gene>
<keyword evidence="3" id="KW-0813">Transport</keyword>
<sequence>MTLLIVEIKVSGSPKGALGYSNLVSAMAEQWREYLTLVLCHIVIEAYWLQHHYSGCIYFKIDHVFGVVKLLFLLAVVVIPNPIRVWCFHLGTGFEPVVLLKLVARLAQTACT</sequence>
<keyword evidence="11" id="KW-0407">Ion channel</keyword>
<evidence type="ECO:0008006" key="16">
    <source>
        <dbReference type="Google" id="ProtNLM"/>
    </source>
</evidence>
<evidence type="ECO:0000256" key="9">
    <source>
        <dbReference type="ARBA" id="ARBA00023065"/>
    </source>
</evidence>
<comment type="similarity">
    <text evidence="2">Belongs to the TMEM175 family.</text>
</comment>
<feature type="transmembrane region" description="Helical" evidence="13">
    <location>
        <begin position="61"/>
        <end position="79"/>
    </location>
</feature>